<keyword evidence="2" id="KW-1185">Reference proteome</keyword>
<accession>A0AA43KAJ5</accession>
<dbReference type="RefSeq" id="WP_280653603.1">
    <property type="nucleotide sequence ID" value="NZ_JANQDH010000025.1"/>
</dbReference>
<dbReference type="InterPro" id="IPR054274">
    <property type="entry name" value="DUF7005"/>
</dbReference>
<organism evidence="1 2">
    <name type="scientific">Chrysosporum bergii ANA360D</name>
    <dbReference type="NCBI Taxonomy" id="617107"/>
    <lineage>
        <taxon>Bacteria</taxon>
        <taxon>Bacillati</taxon>
        <taxon>Cyanobacteriota</taxon>
        <taxon>Cyanophyceae</taxon>
        <taxon>Nostocales</taxon>
        <taxon>Nodulariaceae</taxon>
        <taxon>Chrysosporum</taxon>
    </lineage>
</organism>
<evidence type="ECO:0000313" key="1">
    <source>
        <dbReference type="EMBL" id="MDH6059591.1"/>
    </source>
</evidence>
<comment type="caution">
    <text evidence="1">The sequence shown here is derived from an EMBL/GenBank/DDBJ whole genome shotgun (WGS) entry which is preliminary data.</text>
</comment>
<proteinExistence type="predicted"/>
<name>A0AA43KAJ5_9CYAN</name>
<reference evidence="1 2" key="1">
    <citation type="journal article" date="2023" name="J. Phycol.">
        <title>Chrysosporum ovalisporum is synonymous with the true-branching cyanobacterium Umezakia natans (Nostocales/Aphanizomenonaceae).</title>
        <authorList>
            <person name="McGregor G.B."/>
            <person name="Sendall B.C."/>
            <person name="Niiyama Y."/>
            <person name="Tuji A."/>
            <person name="Willis A."/>
        </authorList>
    </citation>
    <scope>NUCLEOTIDE SEQUENCE [LARGE SCALE GENOMIC DNA]</scope>
    <source>
        <strain evidence="1 2">ANA360D</strain>
    </source>
</reference>
<dbReference type="Pfam" id="PF22541">
    <property type="entry name" value="DUF7005"/>
    <property type="match status" value="1"/>
</dbReference>
<dbReference type="Proteomes" id="UP001159387">
    <property type="component" value="Unassembled WGS sequence"/>
</dbReference>
<dbReference type="AlphaFoldDB" id="A0AA43KAJ5"/>
<dbReference type="EMBL" id="JANQDH010000025">
    <property type="protein sequence ID" value="MDH6059591.1"/>
    <property type="molecule type" value="Genomic_DNA"/>
</dbReference>
<gene>
    <name evidence="1" type="ORF">NWP17_03910</name>
</gene>
<protein>
    <submittedName>
        <fullName evidence="1">Uncharacterized protein</fullName>
    </submittedName>
</protein>
<evidence type="ECO:0000313" key="2">
    <source>
        <dbReference type="Proteomes" id="UP001159387"/>
    </source>
</evidence>
<sequence length="391" mass="44979">MDSLQLCADTLAAYGASESETLELLNYNENLFTPPRPEQLHQNRVEPHLATWNQYVQQSHTIGAYAALKPHLVQLQFPIYSGISETQEYRAATRQGKSTEHMKISNGFTLLQPEKLQLYTYQTLAGEIPILVAGNRPDFISLVQALTKRNEPHPIPESMGACIIQGYNNWHRVREYQQEWLKENQDDQLRWNAEFQRLVQRPELYRDRFILLSQGTYSNVSATKLGLDQQKWLELSGKIRLEHECTHYVTRRWFGSMRNNILDELIADYRGIVSAIGHYRADWFLHFLGLEAFPIYRPGGRLENYRGNPPLSEGAFKILQRLVKAAAENLEQFEQKYQINPKTKAEAMSIFIGLTTIRLEELASEAGISLIETAVENAKQLIGQNQEITTQ</sequence>